<keyword evidence="3" id="KW-1185">Reference proteome</keyword>
<evidence type="ECO:0000313" key="2">
    <source>
        <dbReference type="EMBL" id="KAG5375965.1"/>
    </source>
</evidence>
<accession>A0ABQ7KR56</accession>
<feature type="region of interest" description="Disordered" evidence="1">
    <location>
        <begin position="1"/>
        <end position="24"/>
    </location>
</feature>
<reference evidence="2 3" key="1">
    <citation type="submission" date="2021-03" db="EMBL/GenBank/DDBJ databases">
        <authorList>
            <person name="King G.J."/>
            <person name="Bancroft I."/>
            <person name="Baten A."/>
            <person name="Bloomfield J."/>
            <person name="Borpatragohain P."/>
            <person name="He Z."/>
            <person name="Irish N."/>
            <person name="Irwin J."/>
            <person name="Liu K."/>
            <person name="Mauleon R.P."/>
            <person name="Moore J."/>
            <person name="Morris R."/>
            <person name="Ostergaard L."/>
            <person name="Wang B."/>
            <person name="Wells R."/>
        </authorList>
    </citation>
    <scope>NUCLEOTIDE SEQUENCE [LARGE SCALE GENOMIC DNA]</scope>
    <source>
        <strain evidence="2">R-o-18</strain>
        <tissue evidence="2">Leaf</tissue>
    </source>
</reference>
<dbReference type="EMBL" id="JADBGQ010000010">
    <property type="protein sequence ID" value="KAG5375965.1"/>
    <property type="molecule type" value="Genomic_DNA"/>
</dbReference>
<proteinExistence type="predicted"/>
<sequence>MEVDKAPMGKTLRKRKEKVAKDLKRGANEKEMKTFLKRVFKIPLEIPFEDAYFTHRLWMFFKETKEAEEDTRRMFYETREKMKNMITLKKKSDPGKFATPCLKVEPSKESFTFVDFSQQSSGGIIRDLEVQTGNAIVPKVSIDDSIRMSIDTPIRPSIDRTTELPIDNPSSKLYRAFSYKICSSHILASLSTNTNAVTTIDSLSSPRQLPLRHATVELSTRQSILRRSKLTPPTLINNTNQKSIDNHIDESIDSSPDNWENDYYNPTLAEHSARPSTRATLHKEEYDEHYEEERTTEYRGICDEEGNYSIGSSADDRYHESYAVETSVHEIRAKNFFMQQRNIPEHQQRVANEFYNTFGEVDDHFKPKYRQHTRPSIDIGDPTSIDRRPEFGKRAYDRDGTRRFHWEEN</sequence>
<feature type="region of interest" description="Disordered" evidence="1">
    <location>
        <begin position="370"/>
        <end position="392"/>
    </location>
</feature>
<name>A0ABQ7KR56_BRACM</name>
<evidence type="ECO:0000313" key="3">
    <source>
        <dbReference type="Proteomes" id="UP000823674"/>
    </source>
</evidence>
<gene>
    <name evidence="2" type="primary">A10g504960.1_BraROA</name>
    <name evidence="2" type="ORF">IGI04_040561</name>
</gene>
<dbReference type="Proteomes" id="UP000823674">
    <property type="component" value="Chromosome A10"/>
</dbReference>
<evidence type="ECO:0000256" key="1">
    <source>
        <dbReference type="SAM" id="MobiDB-lite"/>
    </source>
</evidence>
<organism evidence="2 3">
    <name type="scientific">Brassica rapa subsp. trilocularis</name>
    <dbReference type="NCBI Taxonomy" id="1813537"/>
    <lineage>
        <taxon>Eukaryota</taxon>
        <taxon>Viridiplantae</taxon>
        <taxon>Streptophyta</taxon>
        <taxon>Embryophyta</taxon>
        <taxon>Tracheophyta</taxon>
        <taxon>Spermatophyta</taxon>
        <taxon>Magnoliopsida</taxon>
        <taxon>eudicotyledons</taxon>
        <taxon>Gunneridae</taxon>
        <taxon>Pentapetalae</taxon>
        <taxon>rosids</taxon>
        <taxon>malvids</taxon>
        <taxon>Brassicales</taxon>
        <taxon>Brassicaceae</taxon>
        <taxon>Brassiceae</taxon>
        <taxon>Brassica</taxon>
    </lineage>
</organism>
<comment type="caution">
    <text evidence="2">The sequence shown here is derived from an EMBL/GenBank/DDBJ whole genome shotgun (WGS) entry which is preliminary data.</text>
</comment>
<protein>
    <submittedName>
        <fullName evidence="2">Uncharacterized protein</fullName>
    </submittedName>
</protein>